<dbReference type="GO" id="GO:0005886">
    <property type="term" value="C:plasma membrane"/>
    <property type="evidence" value="ECO:0007669"/>
    <property type="project" value="TreeGrafter"/>
</dbReference>
<dbReference type="Proteomes" id="UP000262142">
    <property type="component" value="Unassembled WGS sequence"/>
</dbReference>
<dbReference type="Pfam" id="PF03471">
    <property type="entry name" value="CorC_HlyC"/>
    <property type="match status" value="1"/>
</dbReference>
<keyword evidence="3" id="KW-0677">Repeat</keyword>
<name>A0A383TTX2_9FLAO</name>
<keyword evidence="5 7" id="KW-0129">CBS domain</keyword>
<keyword evidence="6 8" id="KW-0472">Membrane</keyword>
<dbReference type="InterPro" id="IPR005170">
    <property type="entry name" value="Transptr-assoc_dom"/>
</dbReference>
<evidence type="ECO:0000256" key="3">
    <source>
        <dbReference type="ARBA" id="ARBA00022737"/>
    </source>
</evidence>
<dbReference type="Gene3D" id="3.30.465.10">
    <property type="match status" value="1"/>
</dbReference>
<evidence type="ECO:0000256" key="1">
    <source>
        <dbReference type="ARBA" id="ARBA00004141"/>
    </source>
</evidence>
<dbReference type="Pfam" id="PF00571">
    <property type="entry name" value="CBS"/>
    <property type="match status" value="2"/>
</dbReference>
<sequence>MGFTIAIIIFSLIASAFFSGMEIALISSNRMEMEIEKKKETLVAKVITFLAERPEKFIATMLVGNNIAIVIYGIFTGSFIISLLPEISSEILKILIQTVISTLIILVFAEYLPKVIFSLFPNNLFKTFVIPVFFLYWLFAPITAFIMWITNLFLKMIGKEQQEDEIFVKDELRFFISEQLTDSDEEIIDSQVQIFHNALEFADIKVRECMIPRKEIVAMAIDEDIDHIRQKFIETGYSKIIIYQNNIDNVIGYIHSFDLFKKPRTTRSALLPVEFVNETEIAKEVMNKLIKSRKSVAIVNDEYGGTAGMLTVEDVVEELFGEIEDEHDQNKLTEKEISENEFLFSARLEIDYINEQYGLDLPEDEAYETLGGLAVSILEKIPETGEEFKVGDHLFRAEKVSETKIEEIKIIRLDD</sequence>
<protein>
    <submittedName>
        <fullName evidence="12">Mg2+ and Co2+ transporter CorB</fullName>
    </submittedName>
</protein>
<feature type="transmembrane region" description="Helical" evidence="9">
    <location>
        <begin position="124"/>
        <end position="149"/>
    </location>
</feature>
<dbReference type="GO" id="GO:0050660">
    <property type="term" value="F:flavin adenine dinucleotide binding"/>
    <property type="evidence" value="ECO:0007669"/>
    <property type="project" value="InterPro"/>
</dbReference>
<dbReference type="EMBL" id="UNSC01000001">
    <property type="protein sequence ID" value="SZD71122.1"/>
    <property type="molecule type" value="Genomic_DNA"/>
</dbReference>
<evidence type="ECO:0000256" key="9">
    <source>
        <dbReference type="SAM" id="Phobius"/>
    </source>
</evidence>
<evidence type="ECO:0000256" key="2">
    <source>
        <dbReference type="ARBA" id="ARBA00022692"/>
    </source>
</evidence>
<reference evidence="12 13" key="1">
    <citation type="submission" date="2018-09" db="EMBL/GenBank/DDBJ databases">
        <authorList>
            <consortium name="Pathogen Informatics"/>
        </authorList>
    </citation>
    <scope>NUCLEOTIDE SEQUENCE [LARGE SCALE GENOMIC DNA]</scope>
    <source>
        <strain evidence="12 13">OH-22767</strain>
    </source>
</reference>
<proteinExistence type="predicted"/>
<dbReference type="InterPro" id="IPR036318">
    <property type="entry name" value="FAD-bd_PCMH-like_sf"/>
</dbReference>
<dbReference type="PROSITE" id="PS51371">
    <property type="entry name" value="CBS"/>
    <property type="match status" value="1"/>
</dbReference>
<evidence type="ECO:0000259" key="11">
    <source>
        <dbReference type="PROSITE" id="PS51846"/>
    </source>
</evidence>
<dbReference type="InterPro" id="IPR002550">
    <property type="entry name" value="CNNM"/>
</dbReference>
<dbReference type="Pfam" id="PF01595">
    <property type="entry name" value="CNNM"/>
    <property type="match status" value="1"/>
</dbReference>
<dbReference type="PANTHER" id="PTHR22777:SF17">
    <property type="entry name" value="UPF0053 PROTEIN SLL0260"/>
    <property type="match status" value="1"/>
</dbReference>
<feature type="domain" description="CNNM transmembrane" evidence="11">
    <location>
        <begin position="1"/>
        <end position="191"/>
    </location>
</feature>
<evidence type="ECO:0000256" key="4">
    <source>
        <dbReference type="ARBA" id="ARBA00022989"/>
    </source>
</evidence>
<keyword evidence="4 8" id="KW-1133">Transmembrane helix</keyword>
<evidence type="ECO:0000259" key="10">
    <source>
        <dbReference type="PROSITE" id="PS51371"/>
    </source>
</evidence>
<feature type="transmembrane region" description="Helical" evidence="9">
    <location>
        <begin position="6"/>
        <end position="28"/>
    </location>
</feature>
<dbReference type="SMART" id="SM01091">
    <property type="entry name" value="CorC_HlyC"/>
    <property type="match status" value="1"/>
</dbReference>
<dbReference type="RefSeq" id="WP_119058796.1">
    <property type="nucleotide sequence ID" value="NZ_UNSC01000001.1"/>
</dbReference>
<dbReference type="InterPro" id="IPR046342">
    <property type="entry name" value="CBS_dom_sf"/>
</dbReference>
<dbReference type="PROSITE" id="PS51846">
    <property type="entry name" value="CNNM"/>
    <property type="match status" value="1"/>
</dbReference>
<dbReference type="CDD" id="cd04590">
    <property type="entry name" value="CBS_pair_CorC_HlyC_assoc"/>
    <property type="match status" value="1"/>
</dbReference>
<feature type="domain" description="CBS" evidence="10">
    <location>
        <begin position="265"/>
        <end position="326"/>
    </location>
</feature>
<organism evidence="12 13">
    <name type="scientific">Candidatus Ornithobacterium hominis</name>
    <dbReference type="NCBI Taxonomy" id="2497989"/>
    <lineage>
        <taxon>Bacteria</taxon>
        <taxon>Pseudomonadati</taxon>
        <taxon>Bacteroidota</taxon>
        <taxon>Flavobacteriia</taxon>
        <taxon>Flavobacteriales</taxon>
        <taxon>Weeksellaceae</taxon>
        <taxon>Ornithobacterium</taxon>
    </lineage>
</organism>
<evidence type="ECO:0000313" key="12">
    <source>
        <dbReference type="EMBL" id="SZD71122.1"/>
    </source>
</evidence>
<keyword evidence="2 8" id="KW-0812">Transmembrane</keyword>
<comment type="subcellular location">
    <subcellularLocation>
        <location evidence="1">Membrane</location>
        <topology evidence="1">Multi-pass membrane protein</topology>
    </subcellularLocation>
</comment>
<dbReference type="Gene3D" id="3.10.580.10">
    <property type="entry name" value="CBS-domain"/>
    <property type="match status" value="1"/>
</dbReference>
<evidence type="ECO:0000256" key="8">
    <source>
        <dbReference type="PROSITE-ProRule" id="PRU01193"/>
    </source>
</evidence>
<keyword evidence="13" id="KW-1185">Reference proteome</keyword>
<evidence type="ECO:0000256" key="5">
    <source>
        <dbReference type="ARBA" id="ARBA00023122"/>
    </source>
</evidence>
<dbReference type="InterPro" id="IPR000644">
    <property type="entry name" value="CBS_dom"/>
</dbReference>
<evidence type="ECO:0000256" key="7">
    <source>
        <dbReference type="PROSITE-ProRule" id="PRU00703"/>
    </source>
</evidence>
<dbReference type="SUPFAM" id="SSF54631">
    <property type="entry name" value="CBS-domain pair"/>
    <property type="match status" value="1"/>
</dbReference>
<evidence type="ECO:0000256" key="6">
    <source>
        <dbReference type="ARBA" id="ARBA00023136"/>
    </source>
</evidence>
<dbReference type="InterPro" id="IPR016169">
    <property type="entry name" value="FAD-bd_PCMH_sub2"/>
</dbReference>
<dbReference type="OrthoDB" id="9798188at2"/>
<accession>A0A383TTX2</accession>
<feature type="transmembrane region" description="Helical" evidence="9">
    <location>
        <begin position="62"/>
        <end position="85"/>
    </location>
</feature>
<dbReference type="PANTHER" id="PTHR22777">
    <property type="entry name" value="HEMOLYSIN-RELATED"/>
    <property type="match status" value="1"/>
</dbReference>
<dbReference type="SUPFAM" id="SSF56176">
    <property type="entry name" value="FAD-binding/transporter-associated domain-like"/>
    <property type="match status" value="1"/>
</dbReference>
<feature type="transmembrane region" description="Helical" evidence="9">
    <location>
        <begin position="91"/>
        <end position="112"/>
    </location>
</feature>
<dbReference type="InterPro" id="IPR044751">
    <property type="entry name" value="Ion_transp-like_CBS"/>
</dbReference>
<gene>
    <name evidence="12" type="primary">yfjD</name>
    <name evidence="12" type="ORF">SAMEA104719789_00216</name>
</gene>
<dbReference type="AlphaFoldDB" id="A0A383TTX2"/>
<evidence type="ECO:0000313" key="13">
    <source>
        <dbReference type="Proteomes" id="UP000262142"/>
    </source>
</evidence>